<evidence type="ECO:0000256" key="5">
    <source>
        <dbReference type="ARBA" id="ARBA00023124"/>
    </source>
</evidence>
<dbReference type="Gene3D" id="3.90.1680.10">
    <property type="entry name" value="SOS response associated peptidase-like"/>
    <property type="match status" value="1"/>
</dbReference>
<keyword evidence="7" id="KW-0456">Lyase</keyword>
<keyword evidence="3" id="KW-0227">DNA damage</keyword>
<proteinExistence type="inferred from homology"/>
<dbReference type="GO" id="GO:0003697">
    <property type="term" value="F:single-stranded DNA binding"/>
    <property type="evidence" value="ECO:0007669"/>
    <property type="project" value="InterPro"/>
</dbReference>
<dbReference type="EMBL" id="CP003557">
    <property type="protein sequence ID" value="AFN74256.1"/>
    <property type="molecule type" value="Genomic_DNA"/>
</dbReference>
<evidence type="ECO:0000256" key="4">
    <source>
        <dbReference type="ARBA" id="ARBA00022801"/>
    </source>
</evidence>
<evidence type="ECO:0000256" key="2">
    <source>
        <dbReference type="ARBA" id="ARBA00022670"/>
    </source>
</evidence>
<dbReference type="GO" id="GO:0008233">
    <property type="term" value="F:peptidase activity"/>
    <property type="evidence" value="ECO:0007669"/>
    <property type="project" value="UniProtKB-KW"/>
</dbReference>
<keyword evidence="6" id="KW-0238">DNA-binding</keyword>
<dbReference type="PANTHER" id="PTHR13604:SF0">
    <property type="entry name" value="ABASIC SITE PROCESSING PROTEIN HMCES"/>
    <property type="match status" value="1"/>
</dbReference>
<evidence type="ECO:0000256" key="8">
    <source>
        <dbReference type="RuleBase" id="RU364100"/>
    </source>
</evidence>
<dbReference type="PANTHER" id="PTHR13604">
    <property type="entry name" value="DC12-RELATED"/>
    <property type="match status" value="1"/>
</dbReference>
<keyword evidence="2 8" id="KW-0645">Protease</keyword>
<organism evidence="9 10">
    <name type="scientific">Melioribacter roseus (strain DSM 23840 / JCM 17771 / VKM B-2668 / P3M-2)</name>
    <dbReference type="NCBI Taxonomy" id="1191523"/>
    <lineage>
        <taxon>Bacteria</taxon>
        <taxon>Pseudomonadati</taxon>
        <taxon>Ignavibacteriota</taxon>
        <taxon>Ignavibacteria</taxon>
        <taxon>Ignavibacteriales</taxon>
        <taxon>Melioribacteraceae</taxon>
        <taxon>Melioribacter</taxon>
    </lineage>
</organism>
<dbReference type="EC" id="3.4.-.-" evidence="8"/>
<dbReference type="Proteomes" id="UP000009011">
    <property type="component" value="Chromosome"/>
</dbReference>
<keyword evidence="10" id="KW-1185">Reference proteome</keyword>
<keyword evidence="5" id="KW-0190">Covalent protein-DNA linkage</keyword>
<dbReference type="Pfam" id="PF02586">
    <property type="entry name" value="SRAP"/>
    <property type="match status" value="1"/>
</dbReference>
<dbReference type="GO" id="GO:0106300">
    <property type="term" value="P:protein-DNA covalent cross-linking repair"/>
    <property type="evidence" value="ECO:0007669"/>
    <property type="project" value="InterPro"/>
</dbReference>
<evidence type="ECO:0000256" key="1">
    <source>
        <dbReference type="ARBA" id="ARBA00008136"/>
    </source>
</evidence>
<reference evidence="9 10" key="1">
    <citation type="journal article" date="2013" name="PLoS ONE">
        <title>Genomic analysis of Melioribacter roseus, facultatively anaerobic organotrophic bacterium representing a novel deep lineage within Bacteriodetes/Chlorobi group.</title>
        <authorList>
            <person name="Kadnikov V.V."/>
            <person name="Mardanov A.V."/>
            <person name="Podosokorskaya O.A."/>
            <person name="Gavrilov S.N."/>
            <person name="Kublanov I.V."/>
            <person name="Beletsky A.V."/>
            <person name="Bonch-Osmolovskaya E.A."/>
            <person name="Ravin N.V."/>
        </authorList>
    </citation>
    <scope>NUCLEOTIDE SEQUENCE [LARGE SCALE GENOMIC DNA]</scope>
    <source>
        <strain evidence="10">JCM 17771 / P3M-2</strain>
    </source>
</reference>
<dbReference type="GO" id="GO:0016829">
    <property type="term" value="F:lyase activity"/>
    <property type="evidence" value="ECO:0007669"/>
    <property type="project" value="UniProtKB-KW"/>
</dbReference>
<gene>
    <name evidence="9" type="ordered locus">MROS_1016</name>
</gene>
<dbReference type="KEGG" id="mro:MROS_1016"/>
<evidence type="ECO:0000313" key="9">
    <source>
        <dbReference type="EMBL" id="AFN74256.1"/>
    </source>
</evidence>
<comment type="similarity">
    <text evidence="1 8">Belongs to the SOS response-associated peptidase family.</text>
</comment>
<dbReference type="RefSeq" id="WP_014855692.1">
    <property type="nucleotide sequence ID" value="NC_018178.1"/>
</dbReference>
<evidence type="ECO:0000256" key="6">
    <source>
        <dbReference type="ARBA" id="ARBA00023125"/>
    </source>
</evidence>
<evidence type="ECO:0000313" key="10">
    <source>
        <dbReference type="Proteomes" id="UP000009011"/>
    </source>
</evidence>
<evidence type="ECO:0000256" key="7">
    <source>
        <dbReference type="ARBA" id="ARBA00023239"/>
    </source>
</evidence>
<sequence length="230" mass="27255">MCYGFETKIEAAILIRKLLEKKYNIEAKELDESFKKTNIRPNDKILCVYKEGNKLQISLVKWGIKFGKDKPNIVNSRSETIKEKKFWNDLFTNNRCLVPMTSFYEWIEVDGRKVQHKIYIYNEEYFFVPGIMYRDKEDNLSVSIITTTPNEFIEPFHNRMPVLLELDEALQFMDESAKESLKRLKPYPHSIKMRKEIAVLPIRKKKSTEVKKIKLCIFGIQFRGNDGNIR</sequence>
<dbReference type="STRING" id="1191523.MROS_1016"/>
<dbReference type="InterPro" id="IPR003738">
    <property type="entry name" value="SRAP"/>
</dbReference>
<name>I7A2U6_MELRP</name>
<evidence type="ECO:0000256" key="3">
    <source>
        <dbReference type="ARBA" id="ARBA00022763"/>
    </source>
</evidence>
<dbReference type="eggNOG" id="COG2135">
    <property type="taxonomic scope" value="Bacteria"/>
</dbReference>
<dbReference type="HOGENOM" id="CLU_035990_6_3_10"/>
<protein>
    <recommendedName>
        <fullName evidence="8">Abasic site processing protein</fullName>
        <ecNumber evidence="8">3.4.-.-</ecNumber>
    </recommendedName>
</protein>
<dbReference type="OrthoDB" id="9782620at2"/>
<accession>I7A2U6</accession>
<dbReference type="SUPFAM" id="SSF143081">
    <property type="entry name" value="BB1717-like"/>
    <property type="match status" value="1"/>
</dbReference>
<dbReference type="InterPro" id="IPR036590">
    <property type="entry name" value="SRAP-like"/>
</dbReference>
<dbReference type="AlphaFoldDB" id="I7A2U6"/>
<keyword evidence="4 8" id="KW-0378">Hydrolase</keyword>
<dbReference type="GO" id="GO:0006508">
    <property type="term" value="P:proteolysis"/>
    <property type="evidence" value="ECO:0007669"/>
    <property type="project" value="UniProtKB-KW"/>
</dbReference>